<name>A0ABD7PEP4_KLEVA</name>
<dbReference type="RefSeq" id="WP_117268456.1">
    <property type="nucleotide sequence ID" value="NZ_UKAS01000055.1"/>
</dbReference>
<sequence length="406" mass="45066">MSSINPRTPKNKGARTAMEKAIHDEIEDRAARQKLLQEQVPDILDMLVQTASAPSAKKPLAVFDYAASVAYRPALQSTIPEDMQKLVQEQTQEQPLSVQTHYHNAREYFEVQKQLNELVQTLPTRVQSPAGWLAEYSAVRFSNDRVDVMDLLNAAPASDRPKMLQELVQWALSVQRQYEGANARAALTALQGRARATDEHLRDTAGTLLLNKFSTLVALLQTPAFKGKPQLLVQCLLDDWKWLEQGVAYKTALSALSGPLLDASRMTTQALTSATVSDFVELHRQQLIDEYRCYTGMREPDFDTISVGYQQKHCFCKVERTQFSADAPVILTLGYQEQLPEGSRFDSSGLHESYRDNIALVITATADAVEVQVPELAYDAALREAVADAVTAMRLLDAARAGAIGE</sequence>
<dbReference type="AlphaFoldDB" id="A0ABD7PEP4"/>
<evidence type="ECO:0000313" key="1">
    <source>
        <dbReference type="EMBL" id="SXF99803.1"/>
    </source>
</evidence>
<organism evidence="1 2">
    <name type="scientific">Klebsiella variicola</name>
    <dbReference type="NCBI Taxonomy" id="244366"/>
    <lineage>
        <taxon>Bacteria</taxon>
        <taxon>Pseudomonadati</taxon>
        <taxon>Pseudomonadota</taxon>
        <taxon>Gammaproteobacteria</taxon>
        <taxon>Enterobacterales</taxon>
        <taxon>Enterobacteriaceae</taxon>
        <taxon>Klebsiella/Raoultella group</taxon>
        <taxon>Klebsiella</taxon>
        <taxon>Klebsiella pneumoniae complex</taxon>
    </lineage>
</organism>
<proteinExistence type="predicted"/>
<comment type="caution">
    <text evidence="1">The sequence shown here is derived from an EMBL/GenBank/DDBJ whole genome shotgun (WGS) entry which is preliminary data.</text>
</comment>
<accession>A0ABD7PEP4</accession>
<gene>
    <name evidence="1" type="ORF">SAMEA3729809_05651</name>
</gene>
<dbReference type="EMBL" id="UKAS01000055">
    <property type="protein sequence ID" value="SXF99803.1"/>
    <property type="molecule type" value="Genomic_DNA"/>
</dbReference>
<reference evidence="1 2" key="1">
    <citation type="submission" date="2018-08" db="EMBL/GenBank/DDBJ databases">
        <authorList>
            <consortium name="Pathogen Informatics"/>
        </authorList>
    </citation>
    <scope>NUCLEOTIDE SEQUENCE [LARGE SCALE GENOMIC DNA]</scope>
    <source>
        <strain evidence="1 2">EuSCAPE_TR218</strain>
    </source>
</reference>
<evidence type="ECO:0000313" key="2">
    <source>
        <dbReference type="Proteomes" id="UP000258928"/>
    </source>
</evidence>
<dbReference type="Proteomes" id="UP000258928">
    <property type="component" value="Unassembled WGS sequence"/>
</dbReference>
<protein>
    <submittedName>
        <fullName evidence="1">Uncharacterized protein</fullName>
    </submittedName>
</protein>